<dbReference type="SUPFAM" id="SSF50978">
    <property type="entry name" value="WD40 repeat-like"/>
    <property type="match status" value="1"/>
</dbReference>
<dbReference type="SUPFAM" id="SSF50998">
    <property type="entry name" value="Quinoprotein alcohol dehydrogenase-like"/>
    <property type="match status" value="1"/>
</dbReference>
<feature type="repeat" description="WD" evidence="1">
    <location>
        <begin position="1109"/>
        <end position="1143"/>
    </location>
</feature>
<organism evidence="5 6">
    <name type="scientific">Rhizocola hellebori</name>
    <dbReference type="NCBI Taxonomy" id="1392758"/>
    <lineage>
        <taxon>Bacteria</taxon>
        <taxon>Bacillati</taxon>
        <taxon>Actinomycetota</taxon>
        <taxon>Actinomycetes</taxon>
        <taxon>Micromonosporales</taxon>
        <taxon>Micromonosporaceae</taxon>
        <taxon>Rhizocola</taxon>
    </lineage>
</organism>
<gene>
    <name evidence="5" type="ORF">Rhe02_95960</name>
</gene>
<dbReference type="SUPFAM" id="SSF52540">
    <property type="entry name" value="P-loop containing nucleoside triphosphate hydrolases"/>
    <property type="match status" value="1"/>
</dbReference>
<dbReference type="InterPro" id="IPR027417">
    <property type="entry name" value="P-loop_NTPase"/>
</dbReference>
<dbReference type="Pfam" id="PF20703">
    <property type="entry name" value="nSTAND1"/>
    <property type="match status" value="1"/>
</dbReference>
<keyword evidence="3" id="KW-1133">Transmembrane helix</keyword>
<feature type="repeat" description="WD" evidence="1">
    <location>
        <begin position="647"/>
        <end position="678"/>
    </location>
</feature>
<dbReference type="Pfam" id="PF00400">
    <property type="entry name" value="WD40"/>
    <property type="match status" value="11"/>
</dbReference>
<comment type="caution">
    <text evidence="5">The sequence shown here is derived from an EMBL/GenBank/DDBJ whole genome shotgun (WGS) entry which is preliminary data.</text>
</comment>
<dbReference type="InterPro" id="IPR001680">
    <property type="entry name" value="WD40_rpt"/>
</dbReference>
<feature type="compositionally biased region" description="Polar residues" evidence="2">
    <location>
        <begin position="9"/>
        <end position="20"/>
    </location>
</feature>
<feature type="repeat" description="WD" evidence="1">
    <location>
        <begin position="1067"/>
        <end position="1098"/>
    </location>
</feature>
<dbReference type="EMBL" id="BONY01000140">
    <property type="protein sequence ID" value="GIH11529.1"/>
    <property type="molecule type" value="Genomic_DNA"/>
</dbReference>
<feature type="region of interest" description="Disordered" evidence="2">
    <location>
        <begin position="1"/>
        <end position="20"/>
    </location>
</feature>
<dbReference type="PROSITE" id="PS50082">
    <property type="entry name" value="WD_REPEATS_2"/>
    <property type="match status" value="7"/>
</dbReference>
<evidence type="ECO:0000256" key="3">
    <source>
        <dbReference type="SAM" id="Phobius"/>
    </source>
</evidence>
<evidence type="ECO:0000256" key="1">
    <source>
        <dbReference type="PROSITE-ProRule" id="PRU00221"/>
    </source>
</evidence>
<feature type="repeat" description="WD" evidence="1">
    <location>
        <begin position="1193"/>
        <end position="1218"/>
    </location>
</feature>
<reference evidence="5" key="1">
    <citation type="submission" date="2021-01" db="EMBL/GenBank/DDBJ databases">
        <title>Whole genome shotgun sequence of Rhizocola hellebori NBRC 109834.</title>
        <authorList>
            <person name="Komaki H."/>
            <person name="Tamura T."/>
        </authorList>
    </citation>
    <scope>NUCLEOTIDE SEQUENCE</scope>
    <source>
        <strain evidence="5">NBRC 109834</strain>
    </source>
</reference>
<feature type="transmembrane region" description="Helical" evidence="3">
    <location>
        <begin position="562"/>
        <end position="584"/>
    </location>
</feature>
<dbReference type="InterPro" id="IPR011047">
    <property type="entry name" value="Quinoprotein_ADH-like_sf"/>
</dbReference>
<dbReference type="Gene3D" id="3.40.50.300">
    <property type="entry name" value="P-loop containing nucleotide triphosphate hydrolases"/>
    <property type="match status" value="1"/>
</dbReference>
<keyword evidence="1" id="KW-0853">WD repeat</keyword>
<evidence type="ECO:0000259" key="4">
    <source>
        <dbReference type="Pfam" id="PF20703"/>
    </source>
</evidence>
<dbReference type="SMART" id="SM00320">
    <property type="entry name" value="WD40"/>
    <property type="match status" value="14"/>
</dbReference>
<evidence type="ECO:0000313" key="5">
    <source>
        <dbReference type="EMBL" id="GIH11529.1"/>
    </source>
</evidence>
<evidence type="ECO:0000256" key="2">
    <source>
        <dbReference type="SAM" id="MobiDB-lite"/>
    </source>
</evidence>
<feature type="repeat" description="WD" evidence="1">
    <location>
        <begin position="689"/>
        <end position="714"/>
    </location>
</feature>
<sequence length="1311" mass="138785">MKAFAKQLQGLQAASGTPSTRDLERLFRKIGKPSSRSTINELLNGRRLPPWAFVETFVRACALYRGDNHPDLAFWRARHAQMLQDHVAVPPRRIRTQECPYRGLQMFTAEDADWFYGREAAVDAVLAGLDAHSRALLVLGPSGAGKSSLVRAGVLPALALGAISGSDRWQTVVTRPGQDLLADIRGDRLAIVPDSGDGSLKWAIENRLDDQPPGTRLLLVIDQFEELLTPSTTDDAPSAAIDQLAALIGKPQLTIMLVMRDDFYPRLAAHGAGLLELLKPGFVNIPATLGEQELRDIIVKPAALAGLRFDDNLPERIIGDVLAVDRTTTTTRTAPVTVLPLLELTLQLLWTRRTGSVMTHDGYRRIGAVAGAVTRWCDAVIDELTPAQQQTAQRILTALVRPADEERRIPAVRQQLPIATLHELAAPGSGRSDGDNSADGHARDDVLDVLAANRIVSTRNAGVPGEGGQYSPPVAELVHDALIHNWATLRNWISADHRFQEWLYRARTQLNRWKVRHDPDDLLHGTDLAEGLDWSERRSLTHEVASYVGASRRHQQNRTRRLWASIFALLTAFAVSLAATAYAIESAKRADQQHGLALSRQLAAQSELARGAKRSISARLAAAALHVARTNEALNAAGSLLTNYRSMLPHSSSVSAVAFSPDGKVLASASASDVRLWDPATGRPFGIPLTGHAGSVTDVAFSPDGKLLAVTSGDDFAGVSGEVRLWDPAVGRPVGAPLTGRTGSVHAAAFSPDSRLLAVASGDSLASGSGEVRLWDPATGQPIGALPADDMGSVEAVMFSPDGKLLATISRGEVRLWDPATGRPASVQLAGYTDLVTAWAFSPDSKLLAIASASPGDSMGGEMQLWDLATGHPVGMQLTDDPSSAQAVAFSPDNKLLVTASGSEVRLRDPTTGHTTGVPLTGHTGSVTDVAFSPDGKLLAVALASTDFPDQGGEVRLWDPGTRRLVGAPLTGHTGSVEAVAFSPDGTLIASAGDFPTPSANLGGELRLWDTTTGYPASVPVTDIPGTVTDLAFSPDGKLLASASANVTDGQVLLWDKATGLSVGGPLADDTGPVHAVAFSPDGKLLACASESELRLWDPATRRPVGPPLIGYRGSVTDMAFSPNGKLLATASEREVRLWNLTTHRPVGWALTGHTGPVHAVAFSPNGKVLASASEHEVRLWNSTTHGPVGGALTGHTGSVHAVAFSPDGKLLASASGDANGGQVRLWDPTTGHPVGVPITGFPRAVQVVAFSPSSKVLASATGDDNGGEVWLSDPTTYQDPLKAICSQVGEMSEQEWSVYAPDERRESVCG</sequence>
<dbReference type="InterPro" id="IPR015943">
    <property type="entry name" value="WD40/YVTN_repeat-like_dom_sf"/>
</dbReference>
<evidence type="ECO:0000313" key="6">
    <source>
        <dbReference type="Proteomes" id="UP000612899"/>
    </source>
</evidence>
<dbReference type="InterPro" id="IPR049052">
    <property type="entry name" value="nSTAND1"/>
</dbReference>
<dbReference type="PANTHER" id="PTHR19879:SF9">
    <property type="entry name" value="TRANSCRIPTION INITIATION FACTOR TFIID SUBUNIT 5"/>
    <property type="match status" value="1"/>
</dbReference>
<keyword evidence="3" id="KW-0472">Membrane</keyword>
<dbReference type="Gene3D" id="2.130.10.10">
    <property type="entry name" value="YVTN repeat-like/Quinoprotein amine dehydrogenase"/>
    <property type="match status" value="4"/>
</dbReference>
<feature type="repeat" description="WD" evidence="1">
    <location>
        <begin position="1151"/>
        <end position="1182"/>
    </location>
</feature>
<keyword evidence="3" id="KW-0812">Transmembrane</keyword>
<name>A0A8J3VLL1_9ACTN</name>
<protein>
    <recommendedName>
        <fullName evidence="4">Novel STAND NTPase 1 domain-containing protein</fullName>
    </recommendedName>
</protein>
<keyword evidence="6" id="KW-1185">Reference proteome</keyword>
<dbReference type="PROSITE" id="PS50294">
    <property type="entry name" value="WD_REPEATS_REGION"/>
    <property type="match status" value="2"/>
</dbReference>
<dbReference type="PANTHER" id="PTHR19879">
    <property type="entry name" value="TRANSCRIPTION INITIATION FACTOR TFIID"/>
    <property type="match status" value="1"/>
</dbReference>
<dbReference type="CDD" id="cd00200">
    <property type="entry name" value="WD40"/>
    <property type="match status" value="2"/>
</dbReference>
<accession>A0A8J3VLL1</accession>
<feature type="domain" description="Novel STAND NTPase 1" evidence="4">
    <location>
        <begin position="100"/>
        <end position="518"/>
    </location>
</feature>
<dbReference type="Proteomes" id="UP000612899">
    <property type="component" value="Unassembled WGS sequence"/>
</dbReference>
<feature type="repeat" description="WD" evidence="1">
    <location>
        <begin position="970"/>
        <end position="993"/>
    </location>
</feature>
<proteinExistence type="predicted"/>
<dbReference type="InterPro" id="IPR036322">
    <property type="entry name" value="WD40_repeat_dom_sf"/>
</dbReference>